<dbReference type="PANTHER" id="PTHR33630:SF9">
    <property type="entry name" value="CUTINASE 4"/>
    <property type="match status" value="1"/>
</dbReference>
<dbReference type="GO" id="GO:0052689">
    <property type="term" value="F:carboxylic ester hydrolase activity"/>
    <property type="evidence" value="ECO:0007669"/>
    <property type="project" value="UniProtKB-KW"/>
</dbReference>
<organism evidence="6 7">
    <name type="scientific">Mycolicibacterium flavescens</name>
    <name type="common">Mycobacterium flavescens</name>
    <dbReference type="NCBI Taxonomy" id="1776"/>
    <lineage>
        <taxon>Bacteria</taxon>
        <taxon>Bacillati</taxon>
        <taxon>Actinomycetota</taxon>
        <taxon>Actinomycetes</taxon>
        <taxon>Mycobacteriales</taxon>
        <taxon>Mycobacteriaceae</taxon>
        <taxon>Mycolicibacterium</taxon>
    </lineage>
</organism>
<evidence type="ECO:0000313" key="6">
    <source>
        <dbReference type="EMBL" id="ODQ90113.1"/>
    </source>
</evidence>
<name>A0A1E3RJS2_MYCFV</name>
<dbReference type="SMART" id="SM01110">
    <property type="entry name" value="Cutinase"/>
    <property type="match status" value="1"/>
</dbReference>
<dbReference type="EMBL" id="MIHA01000007">
    <property type="protein sequence ID" value="ODQ90113.1"/>
    <property type="molecule type" value="Genomic_DNA"/>
</dbReference>
<proteinExistence type="inferred from homology"/>
<evidence type="ECO:0000256" key="1">
    <source>
        <dbReference type="ARBA" id="ARBA00007534"/>
    </source>
</evidence>
<evidence type="ECO:0000256" key="5">
    <source>
        <dbReference type="SAM" id="SignalP"/>
    </source>
</evidence>
<dbReference type="PANTHER" id="PTHR33630">
    <property type="entry name" value="CUTINASE RV1984C-RELATED-RELATED"/>
    <property type="match status" value="1"/>
</dbReference>
<dbReference type="OrthoDB" id="3690529at2"/>
<dbReference type="AlphaFoldDB" id="A0A1E3RJS2"/>
<evidence type="ECO:0000256" key="2">
    <source>
        <dbReference type="ARBA" id="ARBA00022487"/>
    </source>
</evidence>
<keyword evidence="7" id="KW-1185">Reference proteome</keyword>
<keyword evidence="5" id="KW-0732">Signal</keyword>
<protein>
    <submittedName>
        <fullName evidence="6">Cutinase</fullName>
    </submittedName>
</protein>
<evidence type="ECO:0000256" key="4">
    <source>
        <dbReference type="ARBA" id="ARBA00023157"/>
    </source>
</evidence>
<dbReference type="InterPro" id="IPR000675">
    <property type="entry name" value="Cutinase/axe"/>
</dbReference>
<evidence type="ECO:0000313" key="7">
    <source>
        <dbReference type="Proteomes" id="UP000094053"/>
    </source>
</evidence>
<dbReference type="InterPro" id="IPR029058">
    <property type="entry name" value="AB_hydrolase_fold"/>
</dbReference>
<comment type="similarity">
    <text evidence="1">Belongs to the cutinase family.</text>
</comment>
<accession>A0A1E3RJS2</accession>
<dbReference type="Pfam" id="PF01083">
    <property type="entry name" value="Cutinase"/>
    <property type="match status" value="1"/>
</dbReference>
<feature type="signal peptide" evidence="5">
    <location>
        <begin position="1"/>
        <end position="27"/>
    </location>
</feature>
<keyword evidence="4" id="KW-1015">Disulfide bond</keyword>
<sequence length="256" mass="25771">MSARRFARMVGVTAAFGALVSAPVPLAAAQPPPACPDVQVVFARGTGEPVGVGGIGQSFVDAVRAQAAPRSVDVYAVNYPASGDFNNRIQFARTVVDGIRDAAGKVESTAAACPDTRIVLGGFSQGAAVAGFVTAAEIPAEIPPEYREFIPDPMPTEVADHVAAVVLLGKPSTQFLRDIGAPPIVIGPSYAGKTLDLCAEGDTICNGAPAGGPSFAHASYGFNGMTNEGAAYAVARLSPDGPAAEPAPAAAAAPAR</sequence>
<dbReference type="SUPFAM" id="SSF53474">
    <property type="entry name" value="alpha/beta-Hydrolases"/>
    <property type="match status" value="1"/>
</dbReference>
<comment type="caution">
    <text evidence="6">The sequence shown here is derived from an EMBL/GenBank/DDBJ whole genome shotgun (WGS) entry which is preliminary data.</text>
</comment>
<feature type="chain" id="PRO_5038794956" evidence="5">
    <location>
        <begin position="28"/>
        <end position="256"/>
    </location>
</feature>
<dbReference type="Proteomes" id="UP000094053">
    <property type="component" value="Unassembled WGS sequence"/>
</dbReference>
<dbReference type="STRING" id="1776.BHQ18_11765"/>
<dbReference type="RefSeq" id="WP_069413782.1">
    <property type="nucleotide sequence ID" value="NZ_JACKUL010000029.1"/>
</dbReference>
<gene>
    <name evidence="6" type="ORF">BHQ18_11765</name>
</gene>
<keyword evidence="2" id="KW-0719">Serine esterase</keyword>
<keyword evidence="3" id="KW-0378">Hydrolase</keyword>
<reference evidence="7" key="1">
    <citation type="submission" date="2016-09" db="EMBL/GenBank/DDBJ databases">
        <authorList>
            <person name="Greninger A.L."/>
            <person name="Jerome K.R."/>
            <person name="Mcnair B."/>
            <person name="Wallis C."/>
            <person name="Fang F."/>
        </authorList>
    </citation>
    <scope>NUCLEOTIDE SEQUENCE [LARGE SCALE GENOMIC DNA]</scope>
    <source>
        <strain evidence="7">M6</strain>
    </source>
</reference>
<evidence type="ECO:0000256" key="3">
    <source>
        <dbReference type="ARBA" id="ARBA00022801"/>
    </source>
</evidence>
<dbReference type="Gene3D" id="3.40.50.1820">
    <property type="entry name" value="alpha/beta hydrolase"/>
    <property type="match status" value="1"/>
</dbReference>